<evidence type="ECO:0000259" key="3">
    <source>
        <dbReference type="Pfam" id="PF00326"/>
    </source>
</evidence>
<dbReference type="PANTHER" id="PTHR42776:SF28">
    <property type="entry name" value="GLUTAMYL ENDOPEPTIDASE, CHLOROPLASTIC-RELATED"/>
    <property type="match status" value="1"/>
</dbReference>
<dbReference type="AlphaFoldDB" id="A0A5B8ULK0"/>
<dbReference type="GO" id="GO:0006508">
    <property type="term" value="P:proteolysis"/>
    <property type="evidence" value="ECO:0007669"/>
    <property type="project" value="InterPro"/>
</dbReference>
<organism evidence="4 5">
    <name type="scientific">Flavisolibacter ginsenosidimutans</name>
    <dbReference type="NCBI Taxonomy" id="661481"/>
    <lineage>
        <taxon>Bacteria</taxon>
        <taxon>Pseudomonadati</taxon>
        <taxon>Bacteroidota</taxon>
        <taxon>Chitinophagia</taxon>
        <taxon>Chitinophagales</taxon>
        <taxon>Chitinophagaceae</taxon>
        <taxon>Flavisolibacter</taxon>
    </lineage>
</organism>
<dbReference type="KEGG" id="fgg:FSB75_15495"/>
<feature type="signal peptide" evidence="2">
    <location>
        <begin position="1"/>
        <end position="18"/>
    </location>
</feature>
<dbReference type="PANTHER" id="PTHR42776">
    <property type="entry name" value="SERINE PEPTIDASE S9 FAMILY MEMBER"/>
    <property type="match status" value="1"/>
</dbReference>
<feature type="domain" description="Peptidase S9 prolyl oligopeptidase catalytic" evidence="3">
    <location>
        <begin position="646"/>
        <end position="799"/>
    </location>
</feature>
<dbReference type="InterPro" id="IPR029058">
    <property type="entry name" value="AB_hydrolase_fold"/>
</dbReference>
<evidence type="ECO:0000313" key="5">
    <source>
        <dbReference type="Proteomes" id="UP000321204"/>
    </source>
</evidence>
<evidence type="ECO:0000256" key="1">
    <source>
        <dbReference type="ARBA" id="ARBA00022801"/>
    </source>
</evidence>
<dbReference type="GO" id="GO:0004252">
    <property type="term" value="F:serine-type endopeptidase activity"/>
    <property type="evidence" value="ECO:0007669"/>
    <property type="project" value="TreeGrafter"/>
</dbReference>
<dbReference type="EMBL" id="CP042433">
    <property type="protein sequence ID" value="QEC57242.1"/>
    <property type="molecule type" value="Genomic_DNA"/>
</dbReference>
<dbReference type="SUPFAM" id="SSF53474">
    <property type="entry name" value="alpha/beta-Hydrolases"/>
    <property type="match status" value="1"/>
</dbReference>
<feature type="chain" id="PRO_5022723961" evidence="2">
    <location>
        <begin position="19"/>
        <end position="804"/>
    </location>
</feature>
<dbReference type="Pfam" id="PF00326">
    <property type="entry name" value="Peptidase_S9"/>
    <property type="match status" value="1"/>
</dbReference>
<keyword evidence="2" id="KW-0732">Signal</keyword>
<dbReference type="Proteomes" id="UP000321204">
    <property type="component" value="Chromosome"/>
</dbReference>
<proteinExistence type="predicted"/>
<protein>
    <submittedName>
        <fullName evidence="4">S9 family peptidase</fullName>
    </submittedName>
</protein>
<keyword evidence="5" id="KW-1185">Reference proteome</keyword>
<keyword evidence="1" id="KW-0378">Hydrolase</keyword>
<dbReference type="InterPro" id="IPR001375">
    <property type="entry name" value="Peptidase_S9_cat"/>
</dbReference>
<accession>A0A5B8ULK0</accession>
<sequence length="804" mass="89315">MKKLFLFLFFLSCAFAQAQTDAGYKLPPKDIAGLLLAKPTPAVSLDSKAEWMLLSERNPYPTVEELGQPELRIAGLRLNPANFSPSRQIFINNFRLKNIKAGKEFTVSGLPQNLLASNISWNPVEKKIAFLNTAADRVDLYVIDVATQKATKLNKQAVNNTLGAAYTWIDDNTILYKATTAAPSAAPKKNITPKGPAVQENYGKVAPSATFQDLIKTPYDEEAFQFYGTSQLVKNTNGVETQIGSPAIYLSTALSPDKHYLLERIIHKPFSYLVTVGGFPSTVVIADMSGKTLKQLADLPSSEGTPSGYDNTQNVPRGFDWRDDEPATIVWAQPLDSGLIKKQVDYHDAVYALSSPFTGEPKMLFKTTMRYRGTAWGNPTLALVNEGLRSKQTMRVSRYNPSTGEVEKLYDLNQTDAYNNPGEPVTKKNAFGRDVIITVDNGTKLLMNNPVGSSAKGDLPFLAKYDLTAKKNDIIWRCPEGSYEYVVDVIDPQTLTVVTRKETQTDVPNFYLKDLLRRIADQPITQFQNPYPQLVGVTKQKVFYKRADGVDLTGDLYLPKGYNKDKDGPLPVVMWAYPREFNSAADAAQVRGSQNRFTTISWASPVFYVTQGYAVLDNAEMPIVAKDSTTKPNDNFVEQLRLNAEAAINKLSEMGVGDRNRVAVGGHSYGAFMTANLLAHTNLFKAGIARSGAYNRTLTPFGFQNEERTFWQAPDLYMKMSPFTYADKIKTPLLLIHGEADDNPGTFPINSERLFNAIKGNGGTVKFVLLPYEAHSYRGKENLLHMLAEQNAWLEKYVKGVKAF</sequence>
<dbReference type="Gene3D" id="3.40.50.1820">
    <property type="entry name" value="alpha/beta hydrolase"/>
    <property type="match status" value="1"/>
</dbReference>
<reference evidence="4 5" key="1">
    <citation type="journal article" date="2015" name="Int. J. Syst. Evol. Microbiol.">
        <title>Flavisolibacter ginsenosidimutans sp. nov., with ginsenoside-converting activity isolated from soil used for cultivating ginseng.</title>
        <authorList>
            <person name="Zhao Y."/>
            <person name="Liu Q."/>
            <person name="Kang M.S."/>
            <person name="Jin F."/>
            <person name="Yu H."/>
            <person name="Im W.T."/>
        </authorList>
    </citation>
    <scope>NUCLEOTIDE SEQUENCE [LARGE SCALE GENOMIC DNA]</scope>
    <source>
        <strain evidence="4 5">Gsoil 636</strain>
    </source>
</reference>
<evidence type="ECO:0000313" key="4">
    <source>
        <dbReference type="EMBL" id="QEC57242.1"/>
    </source>
</evidence>
<evidence type="ECO:0000256" key="2">
    <source>
        <dbReference type="SAM" id="SignalP"/>
    </source>
</evidence>
<gene>
    <name evidence="4" type="ORF">FSB75_15495</name>
</gene>
<dbReference type="RefSeq" id="WP_146789353.1">
    <property type="nucleotide sequence ID" value="NZ_BAABIO010000003.1"/>
</dbReference>
<dbReference type="OrthoDB" id="6388416at2"/>
<dbReference type="SUPFAM" id="SSF82171">
    <property type="entry name" value="DPP6 N-terminal domain-like"/>
    <property type="match status" value="1"/>
</dbReference>
<name>A0A5B8ULK0_9BACT</name>